<proteinExistence type="predicted"/>
<accession>A0A6J5CB14</accession>
<feature type="signal peptide" evidence="1">
    <location>
        <begin position="1"/>
        <end position="21"/>
    </location>
</feature>
<dbReference type="RefSeq" id="WP_035479666.1">
    <property type="nucleotide sequence ID" value="NZ_CADFGL010000040.1"/>
</dbReference>
<evidence type="ECO:0000313" key="3">
    <source>
        <dbReference type="Proteomes" id="UP000494249"/>
    </source>
</evidence>
<dbReference type="PROSITE" id="PS51257">
    <property type="entry name" value="PROKAR_LIPOPROTEIN"/>
    <property type="match status" value="1"/>
</dbReference>
<protein>
    <recommendedName>
        <fullName evidence="4">Phage lipoprotein</fullName>
    </recommendedName>
</protein>
<evidence type="ECO:0008006" key="4">
    <source>
        <dbReference type="Google" id="ProtNLM"/>
    </source>
</evidence>
<dbReference type="Proteomes" id="UP000494249">
    <property type="component" value="Unassembled WGS sequence"/>
</dbReference>
<sequence>MKMLRIAAGLALSACFAMLVACNSLPTVQQQFQTGCTIVNGDLAIIAASPLLNAEQQSAITNTILPANQAICKAGGTLNVTDLKLFHDSLLPAAIAIVQGVPALPNQPAILLGLQTFGPMVQALVDQLIATAVPASAPVAASQ</sequence>
<evidence type="ECO:0000256" key="1">
    <source>
        <dbReference type="SAM" id="SignalP"/>
    </source>
</evidence>
<reference evidence="2 3" key="1">
    <citation type="submission" date="2020-04" db="EMBL/GenBank/DDBJ databases">
        <authorList>
            <person name="De Canck E."/>
        </authorList>
    </citation>
    <scope>NUCLEOTIDE SEQUENCE [LARGE SCALE GENOMIC DNA]</scope>
    <source>
        <strain evidence="2 3">LMG 22037</strain>
    </source>
</reference>
<gene>
    <name evidence="2" type="ORF">LMG22037_05617</name>
</gene>
<feature type="chain" id="PRO_5026918540" description="Phage lipoprotein" evidence="1">
    <location>
        <begin position="22"/>
        <end position="143"/>
    </location>
</feature>
<organism evidence="2 3">
    <name type="scientific">Paraburkholderia phenoliruptrix</name>
    <dbReference type="NCBI Taxonomy" id="252970"/>
    <lineage>
        <taxon>Bacteria</taxon>
        <taxon>Pseudomonadati</taxon>
        <taxon>Pseudomonadota</taxon>
        <taxon>Betaproteobacteria</taxon>
        <taxon>Burkholderiales</taxon>
        <taxon>Burkholderiaceae</taxon>
        <taxon>Paraburkholderia</taxon>
    </lineage>
</organism>
<name>A0A6J5CB14_9BURK</name>
<keyword evidence="1" id="KW-0732">Signal</keyword>
<dbReference type="AlphaFoldDB" id="A0A6J5CB14"/>
<evidence type="ECO:0000313" key="2">
    <source>
        <dbReference type="EMBL" id="CAB3731479.1"/>
    </source>
</evidence>
<dbReference type="EMBL" id="CADIKB010000042">
    <property type="protein sequence ID" value="CAB3731479.1"/>
    <property type="molecule type" value="Genomic_DNA"/>
</dbReference>